<accession>A0A371EKZ6</accession>
<proteinExistence type="predicted"/>
<feature type="non-terminal residue" evidence="1">
    <location>
        <position position="1"/>
    </location>
</feature>
<keyword evidence="2" id="KW-1185">Reference proteome</keyword>
<comment type="caution">
    <text evidence="1">The sequence shown here is derived from an EMBL/GenBank/DDBJ whole genome shotgun (WGS) entry which is preliminary data.</text>
</comment>
<gene>
    <name evidence="1" type="ORF">CR513_54482</name>
</gene>
<name>A0A371EKZ6_MUCPR</name>
<dbReference type="EMBL" id="QJKJ01013304">
    <property type="protein sequence ID" value="RDX66725.1"/>
    <property type="molecule type" value="Genomic_DNA"/>
</dbReference>
<evidence type="ECO:0000313" key="2">
    <source>
        <dbReference type="Proteomes" id="UP000257109"/>
    </source>
</evidence>
<dbReference type="Proteomes" id="UP000257109">
    <property type="component" value="Unassembled WGS sequence"/>
</dbReference>
<evidence type="ECO:0000313" key="1">
    <source>
        <dbReference type="EMBL" id="RDX66725.1"/>
    </source>
</evidence>
<reference evidence="1" key="1">
    <citation type="submission" date="2018-05" db="EMBL/GenBank/DDBJ databases">
        <title>Draft genome of Mucuna pruriens seed.</title>
        <authorList>
            <person name="Nnadi N.E."/>
            <person name="Vos R."/>
            <person name="Hasami M.H."/>
            <person name="Devisetty U.K."/>
            <person name="Aguiy J.C."/>
        </authorList>
    </citation>
    <scope>NUCLEOTIDE SEQUENCE [LARGE SCALE GENOMIC DNA]</scope>
    <source>
        <strain evidence="1">JCA_2017</strain>
    </source>
</reference>
<sequence>MALYYPNKRSMTMKEDGIVDSASSKFESSSISESDASWRSIGGDMFNEFTSQMCSIIIDSCSSVNIASTELVEKLKLLTLAHPKPYKL</sequence>
<dbReference type="AlphaFoldDB" id="A0A371EKZ6"/>
<protein>
    <submittedName>
        <fullName evidence="1">Uncharacterized protein</fullName>
    </submittedName>
</protein>
<organism evidence="1 2">
    <name type="scientific">Mucuna pruriens</name>
    <name type="common">Velvet bean</name>
    <name type="synonym">Dolichos pruriens</name>
    <dbReference type="NCBI Taxonomy" id="157652"/>
    <lineage>
        <taxon>Eukaryota</taxon>
        <taxon>Viridiplantae</taxon>
        <taxon>Streptophyta</taxon>
        <taxon>Embryophyta</taxon>
        <taxon>Tracheophyta</taxon>
        <taxon>Spermatophyta</taxon>
        <taxon>Magnoliopsida</taxon>
        <taxon>eudicotyledons</taxon>
        <taxon>Gunneridae</taxon>
        <taxon>Pentapetalae</taxon>
        <taxon>rosids</taxon>
        <taxon>fabids</taxon>
        <taxon>Fabales</taxon>
        <taxon>Fabaceae</taxon>
        <taxon>Papilionoideae</taxon>
        <taxon>50 kb inversion clade</taxon>
        <taxon>NPAAA clade</taxon>
        <taxon>indigoferoid/millettioid clade</taxon>
        <taxon>Phaseoleae</taxon>
        <taxon>Mucuna</taxon>
    </lineage>
</organism>